<sequence>MVFCGSRRASPADRWSDSSRSSAAAKNTADNYSKIRPFVLSAWNSPGLLADQCRATHRPATHDMSDTRKPPFERHLADGFARQVRPQLLAYFRRRLMNEERAEELAQDCILRFLKGGYDPSSTEARPIIFGIARNMLSDEIGRRRRDNEHLAPAIEDDVLPELACSAPTQDRIVESRTELARVSAIIEQLPERTRVIFLLSRMHGLKHAEIAAELGISKSAVEKHIMEAVSRLLRASKRSLR</sequence>
<dbReference type="InterPro" id="IPR007627">
    <property type="entry name" value="RNA_pol_sigma70_r2"/>
</dbReference>
<dbReference type="GO" id="GO:0006352">
    <property type="term" value="P:DNA-templated transcription initiation"/>
    <property type="evidence" value="ECO:0007669"/>
    <property type="project" value="InterPro"/>
</dbReference>
<dbReference type="InterPro" id="IPR013325">
    <property type="entry name" value="RNA_pol_sigma_r2"/>
</dbReference>
<evidence type="ECO:0000313" key="9">
    <source>
        <dbReference type="Proteomes" id="UP000555448"/>
    </source>
</evidence>
<keyword evidence="4" id="KW-0804">Transcription</keyword>
<evidence type="ECO:0000256" key="2">
    <source>
        <dbReference type="ARBA" id="ARBA00023015"/>
    </source>
</evidence>
<evidence type="ECO:0000313" key="8">
    <source>
        <dbReference type="EMBL" id="MBB4860857.1"/>
    </source>
</evidence>
<dbReference type="AlphaFoldDB" id="A0A7W7NZ52"/>
<dbReference type="InterPro" id="IPR013249">
    <property type="entry name" value="RNA_pol_sigma70_r4_t2"/>
</dbReference>
<dbReference type="CDD" id="cd06171">
    <property type="entry name" value="Sigma70_r4"/>
    <property type="match status" value="1"/>
</dbReference>
<dbReference type="Proteomes" id="UP000555448">
    <property type="component" value="Unassembled WGS sequence"/>
</dbReference>
<dbReference type="RefSeq" id="WP_184250353.1">
    <property type="nucleotide sequence ID" value="NZ_JACHLR010000034.1"/>
</dbReference>
<dbReference type="SUPFAM" id="SSF88659">
    <property type="entry name" value="Sigma3 and sigma4 domains of RNA polymerase sigma factors"/>
    <property type="match status" value="1"/>
</dbReference>
<gene>
    <name evidence="8" type="ORF">HNO88_004202</name>
</gene>
<dbReference type="InterPro" id="IPR013324">
    <property type="entry name" value="RNA_pol_sigma_r3/r4-like"/>
</dbReference>
<keyword evidence="3" id="KW-0731">Sigma factor</keyword>
<dbReference type="PANTHER" id="PTHR43133:SF63">
    <property type="entry name" value="RNA POLYMERASE SIGMA FACTOR FECI-RELATED"/>
    <property type="match status" value="1"/>
</dbReference>
<organism evidence="8 9">
    <name type="scientific">Novosphingobium chloroacetimidivorans</name>
    <dbReference type="NCBI Taxonomy" id="1428314"/>
    <lineage>
        <taxon>Bacteria</taxon>
        <taxon>Pseudomonadati</taxon>
        <taxon>Pseudomonadota</taxon>
        <taxon>Alphaproteobacteria</taxon>
        <taxon>Sphingomonadales</taxon>
        <taxon>Sphingomonadaceae</taxon>
        <taxon>Novosphingobium</taxon>
    </lineage>
</organism>
<comment type="caution">
    <text evidence="8">The sequence shown here is derived from an EMBL/GenBank/DDBJ whole genome shotgun (WGS) entry which is preliminary data.</text>
</comment>
<evidence type="ECO:0000256" key="3">
    <source>
        <dbReference type="ARBA" id="ARBA00023082"/>
    </source>
</evidence>
<dbReference type="Gene3D" id="1.10.10.10">
    <property type="entry name" value="Winged helix-like DNA-binding domain superfamily/Winged helix DNA-binding domain"/>
    <property type="match status" value="1"/>
</dbReference>
<dbReference type="GO" id="GO:0003677">
    <property type="term" value="F:DNA binding"/>
    <property type="evidence" value="ECO:0007669"/>
    <property type="project" value="InterPro"/>
</dbReference>
<dbReference type="Pfam" id="PF08281">
    <property type="entry name" value="Sigma70_r4_2"/>
    <property type="match status" value="1"/>
</dbReference>
<dbReference type="InterPro" id="IPR039425">
    <property type="entry name" value="RNA_pol_sigma-70-like"/>
</dbReference>
<feature type="domain" description="RNA polymerase sigma factor 70 region 4 type 2" evidence="7">
    <location>
        <begin position="182"/>
        <end position="233"/>
    </location>
</feature>
<dbReference type="Gene3D" id="1.10.1740.10">
    <property type="match status" value="1"/>
</dbReference>
<accession>A0A7W7NZ52</accession>
<reference evidence="8 9" key="1">
    <citation type="submission" date="2020-08" db="EMBL/GenBank/DDBJ databases">
        <title>Functional genomics of gut bacteria from endangered species of beetles.</title>
        <authorList>
            <person name="Carlos-Shanley C."/>
        </authorList>
    </citation>
    <scope>NUCLEOTIDE SEQUENCE [LARGE SCALE GENOMIC DNA]</scope>
    <source>
        <strain evidence="8 9">S00245</strain>
    </source>
</reference>
<protein>
    <submittedName>
        <fullName evidence="8">RNA polymerase sigma-70 factor (ECF subfamily)</fullName>
    </submittedName>
</protein>
<name>A0A7W7NZ52_9SPHN</name>
<evidence type="ECO:0000259" key="7">
    <source>
        <dbReference type="Pfam" id="PF08281"/>
    </source>
</evidence>
<evidence type="ECO:0000256" key="5">
    <source>
        <dbReference type="SAM" id="MobiDB-lite"/>
    </source>
</evidence>
<dbReference type="SUPFAM" id="SSF88946">
    <property type="entry name" value="Sigma2 domain of RNA polymerase sigma factors"/>
    <property type="match status" value="1"/>
</dbReference>
<dbReference type="EMBL" id="JACHLR010000034">
    <property type="protein sequence ID" value="MBB4860857.1"/>
    <property type="molecule type" value="Genomic_DNA"/>
</dbReference>
<keyword evidence="2" id="KW-0805">Transcription regulation</keyword>
<evidence type="ECO:0000259" key="6">
    <source>
        <dbReference type="Pfam" id="PF04542"/>
    </source>
</evidence>
<evidence type="ECO:0000256" key="4">
    <source>
        <dbReference type="ARBA" id="ARBA00023163"/>
    </source>
</evidence>
<proteinExistence type="inferred from homology"/>
<dbReference type="NCBIfam" id="TIGR02937">
    <property type="entry name" value="sigma70-ECF"/>
    <property type="match status" value="1"/>
</dbReference>
<keyword evidence="9" id="KW-1185">Reference proteome</keyword>
<dbReference type="PANTHER" id="PTHR43133">
    <property type="entry name" value="RNA POLYMERASE ECF-TYPE SIGMA FACTO"/>
    <property type="match status" value="1"/>
</dbReference>
<feature type="domain" description="RNA polymerase sigma-70 region 2" evidence="6">
    <location>
        <begin position="82"/>
        <end position="146"/>
    </location>
</feature>
<comment type="similarity">
    <text evidence="1">Belongs to the sigma-70 factor family. ECF subfamily.</text>
</comment>
<dbReference type="InterPro" id="IPR014284">
    <property type="entry name" value="RNA_pol_sigma-70_dom"/>
</dbReference>
<dbReference type="InterPro" id="IPR036388">
    <property type="entry name" value="WH-like_DNA-bd_sf"/>
</dbReference>
<dbReference type="Pfam" id="PF04542">
    <property type="entry name" value="Sigma70_r2"/>
    <property type="match status" value="1"/>
</dbReference>
<evidence type="ECO:0000256" key="1">
    <source>
        <dbReference type="ARBA" id="ARBA00010641"/>
    </source>
</evidence>
<feature type="region of interest" description="Disordered" evidence="5">
    <location>
        <begin position="1"/>
        <end position="23"/>
    </location>
</feature>
<dbReference type="GO" id="GO:0016987">
    <property type="term" value="F:sigma factor activity"/>
    <property type="evidence" value="ECO:0007669"/>
    <property type="project" value="UniProtKB-KW"/>
</dbReference>